<comment type="function">
    <text evidence="12">The glycine cleavage system catalyzes the degradation of glycine.</text>
</comment>
<keyword evidence="8 12" id="KW-0496">Mitochondrion</keyword>
<protein>
    <recommendedName>
        <fullName evidence="4 12">Aminomethyltransferase</fullName>
        <ecNumber evidence="4 12">2.1.2.10</ecNumber>
    </recommendedName>
    <alternativeName>
        <fullName evidence="9 12">Glycine cleavage system T protein</fullName>
    </alternativeName>
</protein>
<evidence type="ECO:0000256" key="10">
    <source>
        <dbReference type="ARBA" id="ARBA00047665"/>
    </source>
</evidence>
<dbReference type="NCBIfam" id="TIGR00528">
    <property type="entry name" value="gcvT"/>
    <property type="match status" value="1"/>
</dbReference>
<dbReference type="FunFam" id="2.40.30.110:FF:000002">
    <property type="entry name" value="Aminomethyltransferase"/>
    <property type="match status" value="1"/>
</dbReference>
<comment type="subunit">
    <text evidence="3 12">The glycine cleavage system is composed of four proteins: P, T, L and H.</text>
</comment>
<dbReference type="InterPro" id="IPR006223">
    <property type="entry name" value="GcvT"/>
</dbReference>
<dbReference type="GO" id="GO:0005960">
    <property type="term" value="C:glycine cleavage complex"/>
    <property type="evidence" value="ECO:0007669"/>
    <property type="project" value="InterPro"/>
</dbReference>
<dbReference type="SUPFAM" id="SSF101790">
    <property type="entry name" value="Aminomethyltransferase beta-barrel domain"/>
    <property type="match status" value="1"/>
</dbReference>
<dbReference type="PANTHER" id="PTHR43757:SF2">
    <property type="entry name" value="AMINOMETHYLTRANSFERASE, MITOCHONDRIAL"/>
    <property type="match status" value="1"/>
</dbReference>
<dbReference type="InterPro" id="IPR028896">
    <property type="entry name" value="GcvT/YgfZ/DmdA"/>
</dbReference>
<dbReference type="EMBL" id="QZAF01000089">
    <property type="protein sequence ID" value="THV73520.1"/>
    <property type="molecule type" value="Genomic_DNA"/>
</dbReference>
<evidence type="ECO:0000256" key="8">
    <source>
        <dbReference type="ARBA" id="ARBA00023128"/>
    </source>
</evidence>
<dbReference type="GO" id="GO:0006546">
    <property type="term" value="P:glycine catabolic process"/>
    <property type="evidence" value="ECO:0007669"/>
    <property type="project" value="InterPro"/>
</dbReference>
<dbReference type="SUPFAM" id="SSF103025">
    <property type="entry name" value="Folate-binding domain"/>
    <property type="match status" value="1"/>
</dbReference>
<dbReference type="Gene3D" id="2.40.30.110">
    <property type="entry name" value="Aminomethyltransferase beta-barrel domains"/>
    <property type="match status" value="1"/>
</dbReference>
<gene>
    <name evidence="15" type="ORF">D6D28_03215</name>
</gene>
<feature type="domain" description="Aminomethyltransferase C-terminal" evidence="14">
    <location>
        <begin position="373"/>
        <end position="450"/>
    </location>
</feature>
<dbReference type="InterPro" id="IPR013977">
    <property type="entry name" value="GcvT_C"/>
</dbReference>
<evidence type="ECO:0000259" key="14">
    <source>
        <dbReference type="Pfam" id="PF08669"/>
    </source>
</evidence>
<dbReference type="EC" id="2.1.2.10" evidence="4 12"/>
<evidence type="ECO:0000259" key="13">
    <source>
        <dbReference type="Pfam" id="PF01571"/>
    </source>
</evidence>
<dbReference type="GO" id="GO:0004047">
    <property type="term" value="F:aminomethyltransferase activity"/>
    <property type="evidence" value="ECO:0007669"/>
    <property type="project" value="UniProtKB-EC"/>
</dbReference>
<dbReference type="FunFam" id="4.10.1250.10:FF:000002">
    <property type="entry name" value="Aminomethyltransferase"/>
    <property type="match status" value="1"/>
</dbReference>
<comment type="caution">
    <text evidence="15">The sequence shown here is derived from an EMBL/GenBank/DDBJ whole genome shotgun (WGS) entry which is preliminary data.</text>
</comment>
<keyword evidence="6 12" id="KW-0808">Transferase</keyword>
<evidence type="ECO:0000256" key="6">
    <source>
        <dbReference type="ARBA" id="ARBA00022679"/>
    </source>
</evidence>
<evidence type="ECO:0000313" key="15">
    <source>
        <dbReference type="EMBL" id="THV73520.1"/>
    </source>
</evidence>
<evidence type="ECO:0000256" key="3">
    <source>
        <dbReference type="ARBA" id="ARBA00011690"/>
    </source>
</evidence>
<comment type="subcellular location">
    <subcellularLocation>
        <location evidence="1 12">Mitochondrion</location>
    </subcellularLocation>
</comment>
<dbReference type="InterPro" id="IPR006222">
    <property type="entry name" value="GCVT_N"/>
</dbReference>
<dbReference type="PANTHER" id="PTHR43757">
    <property type="entry name" value="AMINOMETHYLTRANSFERASE"/>
    <property type="match status" value="1"/>
</dbReference>
<keyword evidence="7 12" id="KW-0809">Transit peptide</keyword>
<keyword evidence="5 12" id="KW-0032">Aminotransferase</keyword>
<evidence type="ECO:0000256" key="7">
    <source>
        <dbReference type="ARBA" id="ARBA00022946"/>
    </source>
</evidence>
<reference evidence="15 16" key="1">
    <citation type="submission" date="2018-10" db="EMBL/GenBank/DDBJ databases">
        <title>Fifty Aureobasidium pullulans genomes reveal a recombining polyextremotolerant generalist.</title>
        <authorList>
            <person name="Gostincar C."/>
            <person name="Turk M."/>
            <person name="Zajc J."/>
            <person name="Gunde-Cimerman N."/>
        </authorList>
    </citation>
    <scope>NUCLEOTIDE SEQUENCE [LARGE SCALE GENOMIC DNA]</scope>
    <source>
        <strain evidence="15 16">EXF-11900</strain>
    </source>
</reference>
<comment type="catalytic activity">
    <reaction evidence="10 12">
        <text>N(6)-[(R)-S(8)-aminomethyldihydrolipoyl]-L-lysyl-[protein] + (6S)-5,6,7,8-tetrahydrofolate = N(6)-[(R)-dihydrolipoyl]-L-lysyl-[protein] + (6R)-5,10-methylene-5,6,7,8-tetrahydrofolate + NH4(+)</text>
        <dbReference type="Rhea" id="RHEA:16945"/>
        <dbReference type="Rhea" id="RHEA-COMP:10475"/>
        <dbReference type="Rhea" id="RHEA-COMP:10492"/>
        <dbReference type="ChEBI" id="CHEBI:15636"/>
        <dbReference type="ChEBI" id="CHEBI:28938"/>
        <dbReference type="ChEBI" id="CHEBI:57453"/>
        <dbReference type="ChEBI" id="CHEBI:83100"/>
        <dbReference type="ChEBI" id="CHEBI:83143"/>
        <dbReference type="EC" id="2.1.2.10"/>
    </reaction>
</comment>
<dbReference type="GO" id="GO:0005739">
    <property type="term" value="C:mitochondrion"/>
    <property type="evidence" value="ECO:0007669"/>
    <property type="project" value="UniProtKB-SubCell"/>
</dbReference>
<organism evidence="15 16">
    <name type="scientific">Aureobasidium pullulans</name>
    <name type="common">Black yeast</name>
    <name type="synonym">Pullularia pullulans</name>
    <dbReference type="NCBI Taxonomy" id="5580"/>
    <lineage>
        <taxon>Eukaryota</taxon>
        <taxon>Fungi</taxon>
        <taxon>Dikarya</taxon>
        <taxon>Ascomycota</taxon>
        <taxon>Pezizomycotina</taxon>
        <taxon>Dothideomycetes</taxon>
        <taxon>Dothideomycetidae</taxon>
        <taxon>Dothideales</taxon>
        <taxon>Saccotheciaceae</taxon>
        <taxon>Aureobasidium</taxon>
    </lineage>
</organism>
<dbReference type="InterPro" id="IPR029043">
    <property type="entry name" value="GcvT/YgfZ_C"/>
</dbReference>
<evidence type="ECO:0000256" key="1">
    <source>
        <dbReference type="ARBA" id="ARBA00004173"/>
    </source>
</evidence>
<sequence length="462" mass="49197">MSAMRCSIRAATPLLRACGPNAVRRAHIGTHAPASRLTQLPSRQQCVTPAAVRCYASSTEQANSKTGLYDLHVSKGAKMVPFGGFMMPVQYSDLGVGESHKWTREKASLFDVSHMVQYHFTGPGATAFLEKITPADLQALPPHQSTLSALLHPQTGGIVDDTIITRLTEDKFYVVTNAGCREKDAAFLTSNLDAWNNANQPRVDKYELRNQGLVALQGPLAADILQSVLAPSSDDIDLKSLYFGSSRFLTLRFASGETSKPVLASRGGYTGEDGFEISVAPEDTVAVTELLLAAGGPEKLRLAGLGARDSLRLEAGMCLYGHDLDDSTTPVEGALGWIVAKARRSAPRNEFNGAEVILPQLVPVSKGGKGVSRRRVGLLVEGAPAREGAQIVNAEGQVIGAVTSGCPSPTLKKNIAMGYVKDGQHKSGTELGVVVRGKTRKATVTKMPFVSSKYWKGGISPA</sequence>
<name>A0A4S8SR83_AURPU</name>
<comment type="similarity">
    <text evidence="2 12">Belongs to the GcvT family.</text>
</comment>
<feature type="binding site" evidence="11">
    <location>
        <position position="276"/>
    </location>
    <ligand>
        <name>substrate</name>
    </ligand>
</feature>
<dbReference type="GO" id="GO:0008483">
    <property type="term" value="F:transaminase activity"/>
    <property type="evidence" value="ECO:0007669"/>
    <property type="project" value="UniProtKB-KW"/>
</dbReference>
<dbReference type="PIRSF" id="PIRSF006487">
    <property type="entry name" value="GcvT"/>
    <property type="match status" value="1"/>
</dbReference>
<dbReference type="FunFam" id="3.30.70.1400:FF:000001">
    <property type="entry name" value="Aminomethyltransferase"/>
    <property type="match status" value="1"/>
</dbReference>
<dbReference type="Gene3D" id="4.10.1250.10">
    <property type="entry name" value="Aminomethyltransferase fragment"/>
    <property type="match status" value="1"/>
</dbReference>
<dbReference type="InterPro" id="IPR027266">
    <property type="entry name" value="TrmE/GcvT-like"/>
</dbReference>
<evidence type="ECO:0000256" key="2">
    <source>
        <dbReference type="ARBA" id="ARBA00008609"/>
    </source>
</evidence>
<dbReference type="NCBIfam" id="NF001567">
    <property type="entry name" value="PRK00389.1"/>
    <property type="match status" value="1"/>
</dbReference>
<evidence type="ECO:0000256" key="9">
    <source>
        <dbReference type="ARBA" id="ARBA00031395"/>
    </source>
</evidence>
<feature type="domain" description="GCVT N-terminal" evidence="13">
    <location>
        <begin position="68"/>
        <end position="341"/>
    </location>
</feature>
<dbReference type="Gene3D" id="3.30.1360.120">
    <property type="entry name" value="Probable tRNA modification gtpase trme, domain 1"/>
    <property type="match status" value="1"/>
</dbReference>
<evidence type="ECO:0000256" key="12">
    <source>
        <dbReference type="RuleBase" id="RU003981"/>
    </source>
</evidence>
<dbReference type="Gene3D" id="3.30.70.1400">
    <property type="entry name" value="Aminomethyltransferase beta-barrel domains"/>
    <property type="match status" value="1"/>
</dbReference>
<evidence type="ECO:0000313" key="16">
    <source>
        <dbReference type="Proteomes" id="UP000304951"/>
    </source>
</evidence>
<proteinExistence type="inferred from homology"/>
<dbReference type="Pfam" id="PF01571">
    <property type="entry name" value="GCV_T"/>
    <property type="match status" value="1"/>
</dbReference>
<accession>A0A4S8SR83</accession>
<evidence type="ECO:0000256" key="5">
    <source>
        <dbReference type="ARBA" id="ARBA00022576"/>
    </source>
</evidence>
<evidence type="ECO:0000256" key="11">
    <source>
        <dbReference type="PIRSR" id="PIRSR006487-1"/>
    </source>
</evidence>
<dbReference type="Pfam" id="PF08669">
    <property type="entry name" value="GCV_T_C"/>
    <property type="match status" value="1"/>
</dbReference>
<evidence type="ECO:0000256" key="4">
    <source>
        <dbReference type="ARBA" id="ARBA00012616"/>
    </source>
</evidence>
<dbReference type="Proteomes" id="UP000304951">
    <property type="component" value="Unassembled WGS sequence"/>
</dbReference>
<dbReference type="AlphaFoldDB" id="A0A4S8SR83"/>